<feature type="domain" description="IclR-ED" evidence="5">
    <location>
        <begin position="68"/>
        <end position="252"/>
    </location>
</feature>
<evidence type="ECO:0000256" key="2">
    <source>
        <dbReference type="ARBA" id="ARBA00023125"/>
    </source>
</evidence>
<dbReference type="PROSITE" id="PS51078">
    <property type="entry name" value="ICLR_ED"/>
    <property type="match status" value="1"/>
</dbReference>
<dbReference type="GO" id="GO:0003677">
    <property type="term" value="F:DNA binding"/>
    <property type="evidence" value="ECO:0007669"/>
    <property type="project" value="UniProtKB-KW"/>
</dbReference>
<evidence type="ECO:0000259" key="5">
    <source>
        <dbReference type="PROSITE" id="PS51078"/>
    </source>
</evidence>
<dbReference type="Gene3D" id="3.30.450.40">
    <property type="match status" value="1"/>
</dbReference>
<dbReference type="GO" id="GO:0003700">
    <property type="term" value="F:DNA-binding transcription factor activity"/>
    <property type="evidence" value="ECO:0007669"/>
    <property type="project" value="TreeGrafter"/>
</dbReference>
<keyword evidence="2" id="KW-0238">DNA-binding</keyword>
<dbReference type="InterPro" id="IPR029016">
    <property type="entry name" value="GAF-like_dom_sf"/>
</dbReference>
<name>A0A0K9XBI9_9ACTN</name>
<dbReference type="RefSeq" id="WP_049717671.1">
    <property type="nucleotide sequence ID" value="NZ_LFXA01000013.1"/>
</dbReference>
<dbReference type="GO" id="GO:0045892">
    <property type="term" value="P:negative regulation of DNA-templated transcription"/>
    <property type="evidence" value="ECO:0007669"/>
    <property type="project" value="TreeGrafter"/>
</dbReference>
<dbReference type="PATRIC" id="fig|1678637.3.peg.4304"/>
<accession>A0A0K9XBI9</accession>
<dbReference type="STRING" id="1678637.AC230_20110"/>
<evidence type="ECO:0000313" key="7">
    <source>
        <dbReference type="Proteomes" id="UP000037288"/>
    </source>
</evidence>
<dbReference type="InterPro" id="IPR036390">
    <property type="entry name" value="WH_DNA-bd_sf"/>
</dbReference>
<protein>
    <recommendedName>
        <fullName evidence="8">IclR family transcriptional regulator</fullName>
    </recommendedName>
</protein>
<keyword evidence="3" id="KW-0804">Transcription</keyword>
<dbReference type="InterPro" id="IPR036388">
    <property type="entry name" value="WH-like_DNA-bd_sf"/>
</dbReference>
<dbReference type="InterPro" id="IPR050707">
    <property type="entry name" value="HTH_MetabolicPath_Reg"/>
</dbReference>
<dbReference type="InterPro" id="IPR014757">
    <property type="entry name" value="Tscrpt_reg_IclR_C"/>
</dbReference>
<dbReference type="Pfam" id="PF01614">
    <property type="entry name" value="IclR_C"/>
    <property type="match status" value="1"/>
</dbReference>
<reference evidence="7" key="1">
    <citation type="submission" date="2015-07" db="EMBL/GenBank/DDBJ databases">
        <title>Draft genome sequence of Streptomyces sp. CMAA 1322, a bacterium isolated from Caatinga biome, from dry forest semiarid of Brazil.</title>
        <authorList>
            <person name="Santos S.N."/>
            <person name="Gacesa R."/>
            <person name="Taketani R.G."/>
            <person name="Long P.F."/>
            <person name="Melo I.S."/>
        </authorList>
    </citation>
    <scope>NUCLEOTIDE SEQUENCE [LARGE SCALE GENOMIC DNA]</scope>
    <source>
        <strain evidence="7">CMAA 1322</strain>
    </source>
</reference>
<dbReference type="InterPro" id="IPR005471">
    <property type="entry name" value="Tscrpt_reg_IclR_N"/>
</dbReference>
<evidence type="ECO:0000256" key="3">
    <source>
        <dbReference type="ARBA" id="ARBA00023163"/>
    </source>
</evidence>
<evidence type="ECO:0000259" key="4">
    <source>
        <dbReference type="PROSITE" id="PS51077"/>
    </source>
</evidence>
<keyword evidence="1" id="KW-0805">Transcription regulation</keyword>
<dbReference type="SUPFAM" id="SSF46785">
    <property type="entry name" value="Winged helix' DNA-binding domain"/>
    <property type="match status" value="1"/>
</dbReference>
<dbReference type="SUPFAM" id="SSF55781">
    <property type="entry name" value="GAF domain-like"/>
    <property type="match status" value="1"/>
</dbReference>
<dbReference type="AlphaFoldDB" id="A0A0K9XBI9"/>
<evidence type="ECO:0000256" key="1">
    <source>
        <dbReference type="ARBA" id="ARBA00023015"/>
    </source>
</evidence>
<dbReference type="OrthoDB" id="5242615at2"/>
<dbReference type="PANTHER" id="PTHR30136">
    <property type="entry name" value="HELIX-TURN-HELIX TRANSCRIPTIONAL REGULATOR, ICLR FAMILY"/>
    <property type="match status" value="1"/>
</dbReference>
<dbReference type="Pfam" id="PF09339">
    <property type="entry name" value="HTH_IclR"/>
    <property type="match status" value="1"/>
</dbReference>
<dbReference type="Proteomes" id="UP000037288">
    <property type="component" value="Unassembled WGS sequence"/>
</dbReference>
<feature type="domain" description="HTH iclR-type" evidence="4">
    <location>
        <begin position="7"/>
        <end position="67"/>
    </location>
</feature>
<dbReference type="Gene3D" id="1.10.10.10">
    <property type="entry name" value="Winged helix-like DNA-binding domain superfamily/Winged helix DNA-binding domain"/>
    <property type="match status" value="1"/>
</dbReference>
<dbReference type="EMBL" id="LFXA01000013">
    <property type="protein sequence ID" value="KNB50764.1"/>
    <property type="molecule type" value="Genomic_DNA"/>
</dbReference>
<dbReference type="PANTHER" id="PTHR30136:SF24">
    <property type="entry name" value="HTH-TYPE TRANSCRIPTIONAL REPRESSOR ALLR"/>
    <property type="match status" value="1"/>
</dbReference>
<organism evidence="6 7">
    <name type="scientific">Streptomyces caatingaensis</name>
    <dbReference type="NCBI Taxonomy" id="1678637"/>
    <lineage>
        <taxon>Bacteria</taxon>
        <taxon>Bacillati</taxon>
        <taxon>Actinomycetota</taxon>
        <taxon>Actinomycetes</taxon>
        <taxon>Kitasatosporales</taxon>
        <taxon>Streptomycetaceae</taxon>
        <taxon>Streptomyces</taxon>
    </lineage>
</organism>
<evidence type="ECO:0000313" key="6">
    <source>
        <dbReference type="EMBL" id="KNB50764.1"/>
    </source>
</evidence>
<comment type="caution">
    <text evidence="6">The sequence shown here is derived from an EMBL/GenBank/DDBJ whole genome shotgun (WGS) entry which is preliminary data.</text>
</comment>
<sequence>MPGQTGPRAADRTLEVLDIVGRAAAPVSAKALARSLGCALSTVYTLLTPLTERGYLVRRDGGYILGYRISALHRSFQHQMGLDDGIHGLLARLRHATRASANYVAYQGDGLLIADIRTAAVDGDDGPDLAVGVDPRSHAWAHGKIALASAAPAARRRYLEEPGLRRFTPNTIASAERLDGELRQIRRTGVALDLEEAQEGLACLASPVLGADGTVIGSVSLCVSPDDLRTRRQQLITTVRQAAQEATQAHQR</sequence>
<evidence type="ECO:0008006" key="8">
    <source>
        <dbReference type="Google" id="ProtNLM"/>
    </source>
</evidence>
<keyword evidence="7" id="KW-1185">Reference proteome</keyword>
<proteinExistence type="predicted"/>
<dbReference type="PROSITE" id="PS51077">
    <property type="entry name" value="HTH_ICLR"/>
    <property type="match status" value="1"/>
</dbReference>
<gene>
    <name evidence="6" type="ORF">AC230_20110</name>
</gene>